<organism evidence="1 2">
    <name type="scientific">Brachybacterium kimchii</name>
    <dbReference type="NCBI Taxonomy" id="2942909"/>
    <lineage>
        <taxon>Bacteria</taxon>
        <taxon>Bacillati</taxon>
        <taxon>Actinomycetota</taxon>
        <taxon>Actinomycetes</taxon>
        <taxon>Micrococcales</taxon>
        <taxon>Dermabacteraceae</taxon>
        <taxon>Brachybacterium</taxon>
    </lineage>
</organism>
<protein>
    <submittedName>
        <fullName evidence="1">Siphovirus ReqiPepy6 Gp37-like family protein</fullName>
    </submittedName>
</protein>
<reference evidence="1" key="1">
    <citation type="submission" date="2022-05" db="EMBL/GenBank/DDBJ databases">
        <title>Genomic analysis of Brachybacterium sp. CBA3104.</title>
        <authorList>
            <person name="Roh S.W."/>
            <person name="Kim Y.B."/>
            <person name="Kim Y."/>
        </authorList>
    </citation>
    <scope>NUCLEOTIDE SEQUENCE</scope>
    <source>
        <strain evidence="1">CBA3104</strain>
    </source>
</reference>
<evidence type="ECO:0000313" key="1">
    <source>
        <dbReference type="EMBL" id="UQN29488.1"/>
    </source>
</evidence>
<sequence length="368" mass="40441">MSAGTLTHTLNGHDELDITFARSDLAGVDESWWQYLSGTVLVTYTDASMEERIVSACPITSAHPEEDLENDTLTLQAKGVSWLLEPRVVLTKDYTAEDAADMRATNVAVSDRSFRAIAAEVVYRATDIKRSGHLPIVLPSRTERGDHERTYEGFNVANNGAWKRLQELTEVIGGPDLQFRPEWADEEHTRFQWRLIVGTDAQQTLPQTRSIQWDATSARTDVSSVSVTSDATQLAHRVYATGAGEGAGITLAQADVATIPQWMPLVESVISDTDAEDETGTALLASKAKGALSDRSLDQVSLTVRADPLRQPIGSWWCGELAQVTTGGLMSVPDGDHWLRLISCKYDLGSDVVDVECQEDQLTEAYEW</sequence>
<dbReference type="EMBL" id="CP097218">
    <property type="protein sequence ID" value="UQN29488.1"/>
    <property type="molecule type" value="Genomic_DNA"/>
</dbReference>
<gene>
    <name evidence="1" type="ORF">M4486_17915</name>
</gene>
<dbReference type="RefSeq" id="WP_249478685.1">
    <property type="nucleotide sequence ID" value="NZ_CP097218.1"/>
</dbReference>
<evidence type="ECO:0000313" key="2">
    <source>
        <dbReference type="Proteomes" id="UP001055868"/>
    </source>
</evidence>
<keyword evidence="2" id="KW-1185">Reference proteome</keyword>
<accession>A0ABY4N4K3</accession>
<name>A0ABY4N4K3_9MICO</name>
<dbReference type="Proteomes" id="UP001055868">
    <property type="component" value="Chromosome"/>
</dbReference>
<proteinExistence type="predicted"/>